<reference evidence="6 7" key="1">
    <citation type="submission" date="2015-09" db="EMBL/GenBank/DDBJ databases">
        <title>Trachymyrmex zeteki WGS genome.</title>
        <authorList>
            <person name="Nygaard S."/>
            <person name="Hu H."/>
            <person name="Boomsma J."/>
            <person name="Zhang G."/>
        </authorList>
    </citation>
    <scope>NUCLEOTIDE SEQUENCE [LARGE SCALE GENOMIC DNA]</scope>
    <source>
        <strain evidence="6">Tzet28-1</strain>
        <tissue evidence="6">Whole body</tissue>
    </source>
</reference>
<dbReference type="Proteomes" id="UP000075809">
    <property type="component" value="Unassembled WGS sequence"/>
</dbReference>
<dbReference type="PANTHER" id="PTHR46468:SF1">
    <property type="entry name" value="SENTRIN-SPECIFIC PROTEASE 8"/>
    <property type="match status" value="1"/>
</dbReference>
<name>A0A151WVJ2_9HYME</name>
<keyword evidence="2 6" id="KW-0645">Protease</keyword>
<dbReference type="PROSITE" id="PS50600">
    <property type="entry name" value="ULP_PROTEASE"/>
    <property type="match status" value="1"/>
</dbReference>
<feature type="domain" description="Ubiquitin-like protease family profile" evidence="5">
    <location>
        <begin position="68"/>
        <end position="229"/>
    </location>
</feature>
<dbReference type="AlphaFoldDB" id="A0A151WVJ2"/>
<dbReference type="GO" id="GO:0008234">
    <property type="term" value="F:cysteine-type peptidase activity"/>
    <property type="evidence" value="ECO:0007669"/>
    <property type="project" value="UniProtKB-KW"/>
</dbReference>
<dbReference type="InterPro" id="IPR038765">
    <property type="entry name" value="Papain-like_cys_pep_sf"/>
</dbReference>
<dbReference type="STRING" id="64791.A0A151WVJ2"/>
<evidence type="ECO:0000313" key="7">
    <source>
        <dbReference type="Proteomes" id="UP000075809"/>
    </source>
</evidence>
<evidence type="ECO:0000256" key="4">
    <source>
        <dbReference type="ARBA" id="ARBA00022807"/>
    </source>
</evidence>
<proteinExistence type="inferred from homology"/>
<evidence type="ECO:0000256" key="1">
    <source>
        <dbReference type="ARBA" id="ARBA00005234"/>
    </source>
</evidence>
<comment type="similarity">
    <text evidence="1">Belongs to the peptidase C48 family.</text>
</comment>
<dbReference type="Gene3D" id="3.40.395.10">
    <property type="entry name" value="Adenoviral Proteinase, Chain A"/>
    <property type="match status" value="1"/>
</dbReference>
<dbReference type="InterPro" id="IPR044613">
    <property type="entry name" value="Nep1/2-like"/>
</dbReference>
<dbReference type="GO" id="GO:0006508">
    <property type="term" value="P:proteolysis"/>
    <property type="evidence" value="ECO:0007669"/>
    <property type="project" value="UniProtKB-KW"/>
</dbReference>
<dbReference type="EMBL" id="KQ982708">
    <property type="protein sequence ID" value="KYQ51787.1"/>
    <property type="molecule type" value="Genomic_DNA"/>
</dbReference>
<dbReference type="PANTHER" id="PTHR46468">
    <property type="entry name" value="SENTRIN-SPECIFIC PROTEASE 8"/>
    <property type="match status" value="1"/>
</dbReference>
<dbReference type="InterPro" id="IPR003653">
    <property type="entry name" value="Peptidase_C48_C"/>
</dbReference>
<evidence type="ECO:0000259" key="5">
    <source>
        <dbReference type="PROSITE" id="PS50600"/>
    </source>
</evidence>
<evidence type="ECO:0000256" key="2">
    <source>
        <dbReference type="ARBA" id="ARBA00022670"/>
    </source>
</evidence>
<accession>A0A151WVJ2</accession>
<gene>
    <name evidence="6" type="ORF">ALC60_09084</name>
</gene>
<sequence>MYKLLYLRIKYLNLFFIVTFFQIKIYIKFYISDFSTMPVLPANSKHLSHDAHPTNPYKNDIVLSYHDYLLRTSDVALLERNDWLNDIIIGFYFEYLNQQYRKDNKSQLLFIGPEVAQLLKMQDSSQYNIFLDPIEATNYDFIFFPLNDCDSNEAGGSHWSLLVYSRMEKMCYHFDSSSGINGFSAKKLARKVTKYFLEKQERKYIEMDCPQQNNSYDCGLYVLCLADIISRHAIKNSKVSDCDCSIVPEMVSKKRSNLLKLIYDLKTKLINNIHVKNYALSLPVNANVESISFLISSRISQAPFSPLHAKPHSIGLPINTCEKIRSTKFVRKCIKTLYNSKKII</sequence>
<keyword evidence="3" id="KW-0378">Hydrolase</keyword>
<evidence type="ECO:0000313" key="6">
    <source>
        <dbReference type="EMBL" id="KYQ51787.1"/>
    </source>
</evidence>
<dbReference type="GO" id="GO:0019784">
    <property type="term" value="F:deNEDDylase activity"/>
    <property type="evidence" value="ECO:0007669"/>
    <property type="project" value="InterPro"/>
</dbReference>
<keyword evidence="4" id="KW-0788">Thiol protease</keyword>
<organism evidence="6 7">
    <name type="scientific">Mycetomoellerius zeteki</name>
    <dbReference type="NCBI Taxonomy" id="64791"/>
    <lineage>
        <taxon>Eukaryota</taxon>
        <taxon>Metazoa</taxon>
        <taxon>Ecdysozoa</taxon>
        <taxon>Arthropoda</taxon>
        <taxon>Hexapoda</taxon>
        <taxon>Insecta</taxon>
        <taxon>Pterygota</taxon>
        <taxon>Neoptera</taxon>
        <taxon>Endopterygota</taxon>
        <taxon>Hymenoptera</taxon>
        <taxon>Apocrita</taxon>
        <taxon>Aculeata</taxon>
        <taxon>Formicoidea</taxon>
        <taxon>Formicidae</taxon>
        <taxon>Myrmicinae</taxon>
        <taxon>Mycetomoellerius</taxon>
    </lineage>
</organism>
<protein>
    <submittedName>
        <fullName evidence="6">Sentrin-specific protease 8</fullName>
    </submittedName>
</protein>
<evidence type="ECO:0000256" key="3">
    <source>
        <dbReference type="ARBA" id="ARBA00022801"/>
    </source>
</evidence>
<dbReference type="SUPFAM" id="SSF54001">
    <property type="entry name" value="Cysteine proteinases"/>
    <property type="match status" value="1"/>
</dbReference>
<dbReference type="GO" id="GO:0000338">
    <property type="term" value="P:protein deneddylation"/>
    <property type="evidence" value="ECO:0007669"/>
    <property type="project" value="TreeGrafter"/>
</dbReference>
<keyword evidence="7" id="KW-1185">Reference proteome</keyword>
<dbReference type="Pfam" id="PF02902">
    <property type="entry name" value="Peptidase_C48"/>
    <property type="match status" value="1"/>
</dbReference>